<dbReference type="InterPro" id="IPR009057">
    <property type="entry name" value="Homeodomain-like_sf"/>
</dbReference>
<proteinExistence type="predicted"/>
<keyword evidence="3" id="KW-0804">Transcription</keyword>
<dbReference type="OrthoDB" id="9796019at2"/>
<dbReference type="InterPro" id="IPR001647">
    <property type="entry name" value="HTH_TetR"/>
</dbReference>
<organism evidence="6 7">
    <name type="scientific">Microbacterium rhizomatis</name>
    <dbReference type="NCBI Taxonomy" id="1631477"/>
    <lineage>
        <taxon>Bacteria</taxon>
        <taxon>Bacillati</taxon>
        <taxon>Actinomycetota</taxon>
        <taxon>Actinomycetes</taxon>
        <taxon>Micrococcales</taxon>
        <taxon>Microbacteriaceae</taxon>
        <taxon>Microbacterium</taxon>
    </lineage>
</organism>
<dbReference type="SUPFAM" id="SSF46689">
    <property type="entry name" value="Homeodomain-like"/>
    <property type="match status" value="1"/>
</dbReference>
<reference evidence="7" key="1">
    <citation type="submission" date="2019-09" db="EMBL/GenBank/DDBJ databases">
        <title>Mumia zhuanghuii sp. nov. isolated from the intestinal contents of plateau pika (Ochotona curzoniae) in the Qinghai-Tibet plateau of China.</title>
        <authorList>
            <person name="Tian Z."/>
        </authorList>
    </citation>
    <scope>NUCLEOTIDE SEQUENCE [LARGE SCALE GENOMIC DNA]</scope>
    <source>
        <strain evidence="7">JCM 30598</strain>
    </source>
</reference>
<evidence type="ECO:0000256" key="4">
    <source>
        <dbReference type="PROSITE-ProRule" id="PRU00335"/>
    </source>
</evidence>
<dbReference type="PANTHER" id="PTHR30055">
    <property type="entry name" value="HTH-TYPE TRANSCRIPTIONAL REGULATOR RUTR"/>
    <property type="match status" value="1"/>
</dbReference>
<feature type="DNA-binding region" description="H-T-H motif" evidence="4">
    <location>
        <begin position="40"/>
        <end position="59"/>
    </location>
</feature>
<dbReference type="SUPFAM" id="SSF48498">
    <property type="entry name" value="Tetracyclin repressor-like, C-terminal domain"/>
    <property type="match status" value="1"/>
</dbReference>
<protein>
    <submittedName>
        <fullName evidence="6">TetR/AcrR family transcriptional regulator</fullName>
    </submittedName>
</protein>
<dbReference type="InterPro" id="IPR011075">
    <property type="entry name" value="TetR_C"/>
</dbReference>
<sequence length="226" mass="24976">MDTRASSSRRQGRPRDGDVSDRILAEAREVYAERGWSGFNFDVVAKRARVSKDALYRRYSSRAELLVAVMASVTAIHTREDALEDTATLREYLIAVAHDYFAMYTAANGFDFLRLRIEAPRNNDLLEAFHDGASLPQIRRARGIVRSAISMGVVADVSAGTSLLDALVGGVMMHVLATPPSLFPRMLATSTAYIAGLVDLLLRGAGYREDESVLLRDYVQHPGRNE</sequence>
<dbReference type="InterPro" id="IPR050109">
    <property type="entry name" value="HTH-type_TetR-like_transc_reg"/>
</dbReference>
<dbReference type="GO" id="GO:0003700">
    <property type="term" value="F:DNA-binding transcription factor activity"/>
    <property type="evidence" value="ECO:0007669"/>
    <property type="project" value="TreeGrafter"/>
</dbReference>
<keyword evidence="1" id="KW-0805">Transcription regulation</keyword>
<dbReference type="InterPro" id="IPR036271">
    <property type="entry name" value="Tet_transcr_reg_TetR-rel_C_sf"/>
</dbReference>
<keyword evidence="7" id="KW-1185">Reference proteome</keyword>
<dbReference type="PANTHER" id="PTHR30055:SF148">
    <property type="entry name" value="TETR-FAMILY TRANSCRIPTIONAL REGULATOR"/>
    <property type="match status" value="1"/>
</dbReference>
<dbReference type="Gene3D" id="1.10.357.10">
    <property type="entry name" value="Tetracycline Repressor, domain 2"/>
    <property type="match status" value="1"/>
</dbReference>
<dbReference type="PROSITE" id="PS50977">
    <property type="entry name" value="HTH_TETR_2"/>
    <property type="match status" value="1"/>
</dbReference>
<name>A0A5J5IXH5_9MICO</name>
<evidence type="ECO:0000256" key="3">
    <source>
        <dbReference type="ARBA" id="ARBA00023163"/>
    </source>
</evidence>
<accession>A0A5J5IXH5</accession>
<dbReference type="Proteomes" id="UP000325827">
    <property type="component" value="Unassembled WGS sequence"/>
</dbReference>
<evidence type="ECO:0000256" key="2">
    <source>
        <dbReference type="ARBA" id="ARBA00023125"/>
    </source>
</evidence>
<evidence type="ECO:0000256" key="1">
    <source>
        <dbReference type="ARBA" id="ARBA00023015"/>
    </source>
</evidence>
<dbReference type="RefSeq" id="WP_150450076.1">
    <property type="nucleotide sequence ID" value="NZ_VYSA01000004.1"/>
</dbReference>
<evidence type="ECO:0000259" key="5">
    <source>
        <dbReference type="PROSITE" id="PS50977"/>
    </source>
</evidence>
<evidence type="ECO:0000313" key="7">
    <source>
        <dbReference type="Proteomes" id="UP000325827"/>
    </source>
</evidence>
<dbReference type="PRINTS" id="PR00455">
    <property type="entry name" value="HTHTETR"/>
</dbReference>
<dbReference type="EMBL" id="VYSA01000004">
    <property type="protein sequence ID" value="KAA9105934.1"/>
    <property type="molecule type" value="Genomic_DNA"/>
</dbReference>
<gene>
    <name evidence="6" type="ORF">F6B43_16350</name>
</gene>
<dbReference type="Pfam" id="PF16859">
    <property type="entry name" value="TetR_C_11"/>
    <property type="match status" value="1"/>
</dbReference>
<comment type="caution">
    <text evidence="6">The sequence shown here is derived from an EMBL/GenBank/DDBJ whole genome shotgun (WGS) entry which is preliminary data.</text>
</comment>
<evidence type="ECO:0000313" key="6">
    <source>
        <dbReference type="EMBL" id="KAA9105934.1"/>
    </source>
</evidence>
<keyword evidence="2 4" id="KW-0238">DNA-binding</keyword>
<feature type="domain" description="HTH tetR-type" evidence="5">
    <location>
        <begin position="17"/>
        <end position="77"/>
    </location>
</feature>
<dbReference type="Pfam" id="PF00440">
    <property type="entry name" value="TetR_N"/>
    <property type="match status" value="1"/>
</dbReference>
<dbReference type="GO" id="GO:0000976">
    <property type="term" value="F:transcription cis-regulatory region binding"/>
    <property type="evidence" value="ECO:0007669"/>
    <property type="project" value="TreeGrafter"/>
</dbReference>
<dbReference type="AlphaFoldDB" id="A0A5J5IXH5"/>